<dbReference type="GO" id="GO:0000978">
    <property type="term" value="F:RNA polymerase II cis-regulatory region sequence-specific DNA binding"/>
    <property type="evidence" value="ECO:0007669"/>
    <property type="project" value="TreeGrafter"/>
</dbReference>
<keyword evidence="2" id="KW-0805">Transcription regulation</keyword>
<dbReference type="PRINTS" id="PR00404">
    <property type="entry name" value="MADSDOMAIN"/>
</dbReference>
<gene>
    <name evidence="8" type="ORF">PAHAL_4G108600</name>
</gene>
<dbReference type="Proteomes" id="UP000243499">
    <property type="component" value="Chromosome 4"/>
</dbReference>
<dbReference type="GO" id="GO:0000981">
    <property type="term" value="F:DNA-binding transcription factor activity, RNA polymerase II-specific"/>
    <property type="evidence" value="ECO:0007669"/>
    <property type="project" value="TreeGrafter"/>
</dbReference>
<feature type="compositionally biased region" description="Basic and acidic residues" evidence="6">
    <location>
        <begin position="1"/>
        <end position="16"/>
    </location>
</feature>
<dbReference type="PROSITE" id="PS50066">
    <property type="entry name" value="MADS_BOX_2"/>
    <property type="match status" value="1"/>
</dbReference>
<keyword evidence="3" id="KW-0238">DNA-binding</keyword>
<dbReference type="InterPro" id="IPR033896">
    <property type="entry name" value="MEF2-like_N"/>
</dbReference>
<dbReference type="AlphaFoldDB" id="A0A2S3HIJ9"/>
<evidence type="ECO:0000256" key="3">
    <source>
        <dbReference type="ARBA" id="ARBA00023125"/>
    </source>
</evidence>
<dbReference type="EMBL" id="CM008049">
    <property type="protein sequence ID" value="PAN23664.1"/>
    <property type="molecule type" value="Genomic_DNA"/>
</dbReference>
<keyword evidence="4" id="KW-0804">Transcription</keyword>
<feature type="domain" description="MADS-box" evidence="7">
    <location>
        <begin position="23"/>
        <end position="83"/>
    </location>
</feature>
<evidence type="ECO:0000256" key="4">
    <source>
        <dbReference type="ARBA" id="ARBA00023163"/>
    </source>
</evidence>
<evidence type="ECO:0000256" key="2">
    <source>
        <dbReference type="ARBA" id="ARBA00023015"/>
    </source>
</evidence>
<dbReference type="FunFam" id="3.40.1810.10:FF:000006">
    <property type="entry name" value="Agamous-like MADS-box protein AGL62"/>
    <property type="match status" value="1"/>
</dbReference>
<dbReference type="GO" id="GO:0045944">
    <property type="term" value="P:positive regulation of transcription by RNA polymerase II"/>
    <property type="evidence" value="ECO:0007669"/>
    <property type="project" value="InterPro"/>
</dbReference>
<dbReference type="CDD" id="cd00265">
    <property type="entry name" value="MADS_MEF2_like"/>
    <property type="match status" value="1"/>
</dbReference>
<keyword evidence="5" id="KW-0539">Nucleus</keyword>
<dbReference type="InterPro" id="IPR036879">
    <property type="entry name" value="TF_MADSbox_sf"/>
</dbReference>
<evidence type="ECO:0000256" key="1">
    <source>
        <dbReference type="ARBA" id="ARBA00004123"/>
    </source>
</evidence>
<dbReference type="InterPro" id="IPR002100">
    <property type="entry name" value="TF_MADSbox"/>
</dbReference>
<sequence length="298" mass="31519">MAEEAERRRGEAGGEQRKRKKTLGRQKIEIKRIERGAARHVCFSKRRSGLFKKAAELAVLCGAHVAVVVFSGAEKPYSLGHPSVDAVVDRYLDPASAPAPGGQVVDQAVLEEFEREKERLDKAIAAEARRREALDAAARAAGVPDSDDVGRAGMPDLLATLAALGRVQAEATQRMHEAIVEEAMMQHCAAAVSGDASGAFYCAAGAGAFAADGGASSRQGVMDAQMLMGGDANHASMPFAPMTMPPYLPPPPFNYVSHHNQLAGYGYDIGDGCHDAAAAAAYGKEGYHGTTTACNFFW</sequence>
<evidence type="ECO:0000313" key="8">
    <source>
        <dbReference type="EMBL" id="PAN23664.1"/>
    </source>
</evidence>
<evidence type="ECO:0000256" key="6">
    <source>
        <dbReference type="SAM" id="MobiDB-lite"/>
    </source>
</evidence>
<name>A0A2S3HIJ9_9POAL</name>
<protein>
    <recommendedName>
        <fullName evidence="7">MADS-box domain-containing protein</fullName>
    </recommendedName>
</protein>
<dbReference type="Gene3D" id="3.40.1810.10">
    <property type="entry name" value="Transcription factor, MADS-box"/>
    <property type="match status" value="1"/>
</dbReference>
<proteinExistence type="predicted"/>
<evidence type="ECO:0000256" key="5">
    <source>
        <dbReference type="ARBA" id="ARBA00023242"/>
    </source>
</evidence>
<dbReference type="Gramene" id="PAN23664">
    <property type="protein sequence ID" value="PAN23664"/>
    <property type="gene ID" value="PAHAL_4G108600"/>
</dbReference>
<dbReference type="SUPFAM" id="SSF55455">
    <property type="entry name" value="SRF-like"/>
    <property type="match status" value="1"/>
</dbReference>
<dbReference type="PANTHER" id="PTHR11945:SF570">
    <property type="entry name" value="MADS-BOX TRANSCRIPTION FACTOR FAMILY PROTEIN-RELATED"/>
    <property type="match status" value="1"/>
</dbReference>
<dbReference type="GO" id="GO:0005634">
    <property type="term" value="C:nucleus"/>
    <property type="evidence" value="ECO:0007669"/>
    <property type="project" value="UniProtKB-SubCell"/>
</dbReference>
<dbReference type="Pfam" id="PF00319">
    <property type="entry name" value="SRF-TF"/>
    <property type="match status" value="1"/>
</dbReference>
<dbReference type="SMART" id="SM00432">
    <property type="entry name" value="MADS"/>
    <property type="match status" value="1"/>
</dbReference>
<dbReference type="GO" id="GO:0046983">
    <property type="term" value="F:protein dimerization activity"/>
    <property type="evidence" value="ECO:0007669"/>
    <property type="project" value="InterPro"/>
</dbReference>
<accession>A0A2S3HIJ9</accession>
<evidence type="ECO:0000259" key="7">
    <source>
        <dbReference type="PROSITE" id="PS50066"/>
    </source>
</evidence>
<reference evidence="8" key="1">
    <citation type="submission" date="2018-04" db="EMBL/GenBank/DDBJ databases">
        <title>WGS assembly of Panicum hallii.</title>
        <authorList>
            <person name="Lovell J."/>
            <person name="Jenkins J."/>
            <person name="Lowry D."/>
            <person name="Mamidi S."/>
            <person name="Sreedasyam A."/>
            <person name="Weng X."/>
            <person name="Barry K."/>
            <person name="Bonette J."/>
            <person name="Campitelli B."/>
            <person name="Daum C."/>
            <person name="Gordon S."/>
            <person name="Gould B."/>
            <person name="Lipzen A."/>
            <person name="Macqueen A."/>
            <person name="Palacio-Mejia J."/>
            <person name="Plott C."/>
            <person name="Shakirov E."/>
            <person name="Shu S."/>
            <person name="Yoshinaga Y."/>
            <person name="Zane M."/>
            <person name="Rokhsar D."/>
            <person name="Grimwood J."/>
            <person name="Schmutz J."/>
            <person name="Juenger T."/>
        </authorList>
    </citation>
    <scope>NUCLEOTIDE SEQUENCE [LARGE SCALE GENOMIC DNA]</scope>
    <source>
        <strain evidence="8">FIL2</strain>
    </source>
</reference>
<comment type="subcellular location">
    <subcellularLocation>
        <location evidence="1">Nucleus</location>
    </subcellularLocation>
</comment>
<feature type="region of interest" description="Disordered" evidence="6">
    <location>
        <begin position="1"/>
        <end position="24"/>
    </location>
</feature>
<organism evidence="8">
    <name type="scientific">Panicum hallii</name>
    <dbReference type="NCBI Taxonomy" id="206008"/>
    <lineage>
        <taxon>Eukaryota</taxon>
        <taxon>Viridiplantae</taxon>
        <taxon>Streptophyta</taxon>
        <taxon>Embryophyta</taxon>
        <taxon>Tracheophyta</taxon>
        <taxon>Spermatophyta</taxon>
        <taxon>Magnoliopsida</taxon>
        <taxon>Liliopsida</taxon>
        <taxon>Poales</taxon>
        <taxon>Poaceae</taxon>
        <taxon>PACMAD clade</taxon>
        <taxon>Panicoideae</taxon>
        <taxon>Panicodae</taxon>
        <taxon>Paniceae</taxon>
        <taxon>Panicinae</taxon>
        <taxon>Panicum</taxon>
        <taxon>Panicum sect. Panicum</taxon>
    </lineage>
</organism>
<dbReference type="PANTHER" id="PTHR11945">
    <property type="entry name" value="MADS BOX PROTEIN"/>
    <property type="match status" value="1"/>
</dbReference>